<dbReference type="OrthoDB" id="2115716at2759"/>
<dbReference type="Gene3D" id="3.40.50.300">
    <property type="entry name" value="P-loop containing nucleotide triphosphate hydrolases"/>
    <property type="match status" value="1"/>
</dbReference>
<dbReference type="Pfam" id="PF00004">
    <property type="entry name" value="AAA"/>
    <property type="match status" value="1"/>
</dbReference>
<keyword evidence="4" id="KW-1185">Reference proteome</keyword>
<evidence type="ECO:0000313" key="4">
    <source>
        <dbReference type="Proteomes" id="UP000799436"/>
    </source>
</evidence>
<dbReference type="PANTHER" id="PTHR23077:SF132">
    <property type="entry name" value="ATP-DEPENDENT ZN PROTEASE"/>
    <property type="match status" value="1"/>
</dbReference>
<dbReference type="GO" id="GO:0016887">
    <property type="term" value="F:ATP hydrolysis activity"/>
    <property type="evidence" value="ECO:0007669"/>
    <property type="project" value="InterPro"/>
</dbReference>
<gene>
    <name evidence="3" type="ORF">EJ03DRAFT_374639</name>
</gene>
<evidence type="ECO:0000259" key="2">
    <source>
        <dbReference type="Pfam" id="PF00004"/>
    </source>
</evidence>
<dbReference type="InterPro" id="IPR050168">
    <property type="entry name" value="AAA_ATPase_domain"/>
</dbReference>
<dbReference type="GO" id="GO:0005634">
    <property type="term" value="C:nucleus"/>
    <property type="evidence" value="ECO:0007669"/>
    <property type="project" value="TreeGrafter"/>
</dbReference>
<dbReference type="GO" id="GO:0003723">
    <property type="term" value="F:RNA binding"/>
    <property type="evidence" value="ECO:0007669"/>
    <property type="project" value="TreeGrafter"/>
</dbReference>
<evidence type="ECO:0000313" key="3">
    <source>
        <dbReference type="EMBL" id="KAF2769286.1"/>
    </source>
</evidence>
<keyword evidence="3" id="KW-0378">Hydrolase</keyword>
<accession>A0A6G1L8W5</accession>
<feature type="region of interest" description="Disordered" evidence="1">
    <location>
        <begin position="142"/>
        <end position="166"/>
    </location>
</feature>
<name>A0A6G1L8W5_9PEZI</name>
<dbReference type="CDD" id="cd19481">
    <property type="entry name" value="RecA-like_protease"/>
    <property type="match status" value="1"/>
</dbReference>
<dbReference type="EMBL" id="ML995835">
    <property type="protein sequence ID" value="KAF2769286.1"/>
    <property type="molecule type" value="Genomic_DNA"/>
</dbReference>
<dbReference type="GO" id="GO:1990275">
    <property type="term" value="F:preribosome binding"/>
    <property type="evidence" value="ECO:0007669"/>
    <property type="project" value="TreeGrafter"/>
</dbReference>
<dbReference type="AlphaFoldDB" id="A0A6G1L8W5"/>
<sequence>MATDMESFTLIEENTHNKSTGNFHLFDHVVRLGSATMADHDLPYIKALREAHPGYIVTATPQNNTPLRSFAAAGFATCDLDKETDSFASWRGFNAPALRQNRGTLAEKVFFAKYHYKWNNEDFILFTVSDVQYVLKERRDDEHTLGPSGITKTSSGSSTTTGSAAKRSSKNVANTFFNSKNVYEDLGVPWKRGLMFHGPPGNGKTVSIKALMHTLLDREAPIPTLYVKHAPQTFHIHSVFAQARALAPCMLVLEDVETIVTPATRSYFFNELDGLENNDGLFVVASTNYLDRLDPGLTKRPSRFDRNWPKKPSIECPETLCPAMAHITPNFSFAFMQECFVATLLNLARGELAQDGGSDSDLDKYELWRVFKQQADDLRKEVDGSHDQGMSEATGSGGVSMLAPASKVSDLRAGSEAENGVPDLRHLHPSGDETLPPLGSGKSQALNPKVWQWK</sequence>
<dbReference type="GO" id="GO:0042254">
    <property type="term" value="P:ribosome biogenesis"/>
    <property type="evidence" value="ECO:0007669"/>
    <property type="project" value="TreeGrafter"/>
</dbReference>
<feature type="compositionally biased region" description="Low complexity" evidence="1">
    <location>
        <begin position="148"/>
        <end position="166"/>
    </location>
</feature>
<dbReference type="SUPFAM" id="SSF52540">
    <property type="entry name" value="P-loop containing nucleoside triphosphate hydrolases"/>
    <property type="match status" value="1"/>
</dbReference>
<proteinExistence type="predicted"/>
<protein>
    <submittedName>
        <fullName evidence="3">P-loop containing nucleoside triphosphate hydrolase protein</fullName>
    </submittedName>
</protein>
<evidence type="ECO:0000256" key="1">
    <source>
        <dbReference type="SAM" id="MobiDB-lite"/>
    </source>
</evidence>
<feature type="domain" description="ATPase AAA-type core" evidence="2">
    <location>
        <begin position="194"/>
        <end position="307"/>
    </location>
</feature>
<dbReference type="InterPro" id="IPR003959">
    <property type="entry name" value="ATPase_AAA_core"/>
</dbReference>
<dbReference type="InterPro" id="IPR027417">
    <property type="entry name" value="P-loop_NTPase"/>
</dbReference>
<dbReference type="PANTHER" id="PTHR23077">
    <property type="entry name" value="AAA-FAMILY ATPASE"/>
    <property type="match status" value="1"/>
</dbReference>
<reference evidence="3" key="1">
    <citation type="journal article" date="2020" name="Stud. Mycol.">
        <title>101 Dothideomycetes genomes: a test case for predicting lifestyles and emergence of pathogens.</title>
        <authorList>
            <person name="Haridas S."/>
            <person name="Albert R."/>
            <person name="Binder M."/>
            <person name="Bloem J."/>
            <person name="Labutti K."/>
            <person name="Salamov A."/>
            <person name="Andreopoulos B."/>
            <person name="Baker S."/>
            <person name="Barry K."/>
            <person name="Bills G."/>
            <person name="Bluhm B."/>
            <person name="Cannon C."/>
            <person name="Castanera R."/>
            <person name="Culley D."/>
            <person name="Daum C."/>
            <person name="Ezra D."/>
            <person name="Gonzalez J."/>
            <person name="Henrissat B."/>
            <person name="Kuo A."/>
            <person name="Liang C."/>
            <person name="Lipzen A."/>
            <person name="Lutzoni F."/>
            <person name="Magnuson J."/>
            <person name="Mondo S."/>
            <person name="Nolan M."/>
            <person name="Ohm R."/>
            <person name="Pangilinan J."/>
            <person name="Park H.-J."/>
            <person name="Ramirez L."/>
            <person name="Alfaro M."/>
            <person name="Sun H."/>
            <person name="Tritt A."/>
            <person name="Yoshinaga Y."/>
            <person name="Zwiers L.-H."/>
            <person name="Turgeon B."/>
            <person name="Goodwin S."/>
            <person name="Spatafora J."/>
            <person name="Crous P."/>
            <person name="Grigoriev I."/>
        </authorList>
    </citation>
    <scope>NUCLEOTIDE SEQUENCE</scope>
    <source>
        <strain evidence="3">CBS 116005</strain>
    </source>
</reference>
<feature type="region of interest" description="Disordered" evidence="1">
    <location>
        <begin position="381"/>
        <end position="454"/>
    </location>
</feature>
<organism evidence="3 4">
    <name type="scientific">Teratosphaeria nubilosa</name>
    <dbReference type="NCBI Taxonomy" id="161662"/>
    <lineage>
        <taxon>Eukaryota</taxon>
        <taxon>Fungi</taxon>
        <taxon>Dikarya</taxon>
        <taxon>Ascomycota</taxon>
        <taxon>Pezizomycotina</taxon>
        <taxon>Dothideomycetes</taxon>
        <taxon>Dothideomycetidae</taxon>
        <taxon>Mycosphaerellales</taxon>
        <taxon>Teratosphaeriaceae</taxon>
        <taxon>Teratosphaeria</taxon>
    </lineage>
</organism>
<dbReference type="Proteomes" id="UP000799436">
    <property type="component" value="Unassembled WGS sequence"/>
</dbReference>
<dbReference type="GO" id="GO:0005524">
    <property type="term" value="F:ATP binding"/>
    <property type="evidence" value="ECO:0007669"/>
    <property type="project" value="InterPro"/>
</dbReference>